<dbReference type="AlphaFoldDB" id="A0ABD1S3M9"/>
<protein>
    <submittedName>
        <fullName evidence="2">Kelch-like protein 1</fullName>
    </submittedName>
</protein>
<dbReference type="PANTHER" id="PTHR47365">
    <property type="entry name" value="PLANT PROTEIN, PUTATIVE-RELATED"/>
    <property type="match status" value="1"/>
</dbReference>
<dbReference type="InterPro" id="IPR006652">
    <property type="entry name" value="Kelch_1"/>
</dbReference>
<accession>A0ABD1S3M9</accession>
<evidence type="ECO:0000256" key="1">
    <source>
        <dbReference type="SAM" id="MobiDB-lite"/>
    </source>
</evidence>
<gene>
    <name evidence="2" type="ORF">Fot_38833</name>
</gene>
<organism evidence="2 3">
    <name type="scientific">Forsythia ovata</name>
    <dbReference type="NCBI Taxonomy" id="205694"/>
    <lineage>
        <taxon>Eukaryota</taxon>
        <taxon>Viridiplantae</taxon>
        <taxon>Streptophyta</taxon>
        <taxon>Embryophyta</taxon>
        <taxon>Tracheophyta</taxon>
        <taxon>Spermatophyta</taxon>
        <taxon>Magnoliopsida</taxon>
        <taxon>eudicotyledons</taxon>
        <taxon>Gunneridae</taxon>
        <taxon>Pentapetalae</taxon>
        <taxon>asterids</taxon>
        <taxon>lamiids</taxon>
        <taxon>Lamiales</taxon>
        <taxon>Oleaceae</taxon>
        <taxon>Forsythieae</taxon>
        <taxon>Forsythia</taxon>
    </lineage>
</organism>
<evidence type="ECO:0000313" key="3">
    <source>
        <dbReference type="Proteomes" id="UP001604277"/>
    </source>
</evidence>
<dbReference type="Pfam" id="PF01344">
    <property type="entry name" value="Kelch_1"/>
    <property type="match status" value="1"/>
</dbReference>
<dbReference type="Gene3D" id="2.120.10.80">
    <property type="entry name" value="Kelch-type beta propeller"/>
    <property type="match status" value="1"/>
</dbReference>
<dbReference type="SUPFAM" id="SSF117281">
    <property type="entry name" value="Kelch motif"/>
    <property type="match status" value="1"/>
</dbReference>
<feature type="region of interest" description="Disordered" evidence="1">
    <location>
        <begin position="108"/>
        <end position="129"/>
    </location>
</feature>
<reference evidence="3" key="1">
    <citation type="submission" date="2024-07" db="EMBL/GenBank/DDBJ databases">
        <title>Two chromosome-level genome assemblies of Korean endemic species Abeliophyllum distichum and Forsythia ovata (Oleaceae).</title>
        <authorList>
            <person name="Jang H."/>
        </authorList>
    </citation>
    <scope>NUCLEOTIDE SEQUENCE [LARGE SCALE GENOMIC DNA]</scope>
</reference>
<sequence>MVRVGKIKYKNGRRSLAAHPPLSWAGVRSLLVGGGWAFTLSLVRWCVYHRIAQNYTETKKNNAKFEFKVIRLQPKIWNIQPEELATIGQFLHSANMLAATYCPPITTSMGTLPSPPPPPSSTLPSSLEKSTPRHGIYVVFCARESENSTNFTSWISCFDPCTNTWSRVSSIPGLRENHVLKDFATTSVGDSIFIIGGRLCRKERNILSNNNGLDEFSEREVQVLSTVLRYNIKSDEWSYCAPLNVPRYNFACTVCDDKIYVAGGQYELVNAHSTSSVEVYNPSLDEWTSLPNMNKLRYKSVGVTWKGKVHVIGGFVHDYNLNQLVTYIGRCSVEIYNIQSEKWDLVTGMWQLDVPPNQIVTVEGRLYSSGDCLNAWKGHIEAYDGNLNLWYIVEGSQIKGISGVGERLYITMAPIGSHLYFLAGYKVVGETSKTISIVQRFDTSARENAWTSLEPMEEEGEKELCSHCCVVTLS</sequence>
<dbReference type="SMART" id="SM00612">
    <property type="entry name" value="Kelch"/>
    <property type="match status" value="2"/>
</dbReference>
<proteinExistence type="predicted"/>
<dbReference type="EMBL" id="JBFOLJ010000011">
    <property type="protein sequence ID" value="KAL2495076.1"/>
    <property type="molecule type" value="Genomic_DNA"/>
</dbReference>
<dbReference type="InterPro" id="IPR015915">
    <property type="entry name" value="Kelch-typ_b-propeller"/>
</dbReference>
<dbReference type="PANTHER" id="PTHR47365:SF1">
    <property type="entry name" value="F-BOX_KELCH-REPEAT PROTEIN"/>
    <property type="match status" value="1"/>
</dbReference>
<evidence type="ECO:0000313" key="2">
    <source>
        <dbReference type="EMBL" id="KAL2495076.1"/>
    </source>
</evidence>
<name>A0ABD1S3M9_9LAMI</name>
<comment type="caution">
    <text evidence="2">The sequence shown here is derived from an EMBL/GenBank/DDBJ whole genome shotgun (WGS) entry which is preliminary data.</text>
</comment>
<dbReference type="Proteomes" id="UP001604277">
    <property type="component" value="Unassembled WGS sequence"/>
</dbReference>
<keyword evidence="3" id="KW-1185">Reference proteome</keyword>